<name>A0A365HB11_9ACTN</name>
<evidence type="ECO:0000313" key="2">
    <source>
        <dbReference type="Proteomes" id="UP000251891"/>
    </source>
</evidence>
<dbReference type="EMBL" id="QLYX01000002">
    <property type="protein sequence ID" value="RAY16198.1"/>
    <property type="molecule type" value="Genomic_DNA"/>
</dbReference>
<protein>
    <submittedName>
        <fullName evidence="1">Uncharacterized protein</fullName>
    </submittedName>
</protein>
<proteinExistence type="predicted"/>
<keyword evidence="2" id="KW-1185">Reference proteome</keyword>
<dbReference type="AlphaFoldDB" id="A0A365HB11"/>
<comment type="caution">
    <text evidence="1">The sequence shown here is derived from an EMBL/GenBank/DDBJ whole genome shotgun (WGS) entry which is preliminary data.</text>
</comment>
<dbReference type="Proteomes" id="UP000251891">
    <property type="component" value="Unassembled WGS sequence"/>
</dbReference>
<reference evidence="1 2" key="1">
    <citation type="submission" date="2018-06" db="EMBL/GenBank/DDBJ databases">
        <title>Actinomadura craniellae sp. nov. isolated from marine sponge Craniella sp.</title>
        <authorList>
            <person name="Li L."/>
            <person name="Xu Q.H."/>
            <person name="Lin H.W."/>
            <person name="Lu Y.H."/>
        </authorList>
    </citation>
    <scope>NUCLEOTIDE SEQUENCE [LARGE SCALE GENOMIC DNA]</scope>
    <source>
        <strain evidence="1 2">LHW63021</strain>
    </source>
</reference>
<gene>
    <name evidence="1" type="ORF">DPM19_04660</name>
</gene>
<sequence>MRLGLDAPARPRLRVEVAGRDRFRVWQETRPVLLGKVARGNYGVHYLRLPGYVPVLPPITAAVARAAPSWPHRYATWLSGGAGPLHTGWWALRPWRPSWAEAVWRHELAADPAGYLDWCAGWQGVLPMRPPPGTEQGRVKAYRKLAREGVLPPLLLWWVSGLDGWLLLDGHARLAAALAEEVLPPALELSLAPSPGQIDERIGHVTRNESVIAARLERDRGAGRPGVDGAARARQWHFGAVYAGVPAERERTRAWPLPGGVPAWAEAAAAAPPGWAADPG</sequence>
<organism evidence="1 2">
    <name type="scientific">Actinomadura craniellae</name>
    <dbReference type="NCBI Taxonomy" id="2231787"/>
    <lineage>
        <taxon>Bacteria</taxon>
        <taxon>Bacillati</taxon>
        <taxon>Actinomycetota</taxon>
        <taxon>Actinomycetes</taxon>
        <taxon>Streptosporangiales</taxon>
        <taxon>Thermomonosporaceae</taxon>
        <taxon>Actinomadura</taxon>
    </lineage>
</organism>
<evidence type="ECO:0000313" key="1">
    <source>
        <dbReference type="EMBL" id="RAY16198.1"/>
    </source>
</evidence>
<accession>A0A365HB11</accession>